<dbReference type="HAMAP" id="MF_01440">
    <property type="entry name" value="CheD"/>
    <property type="match status" value="1"/>
</dbReference>
<accession>A0ABR7GCW4</accession>
<keyword evidence="1 3" id="KW-0145">Chemotaxis</keyword>
<evidence type="ECO:0000256" key="2">
    <source>
        <dbReference type="ARBA" id="ARBA00022801"/>
    </source>
</evidence>
<reference evidence="4 5" key="1">
    <citation type="submission" date="2020-08" db="EMBL/GenBank/DDBJ databases">
        <title>Genome public.</title>
        <authorList>
            <person name="Liu C."/>
            <person name="Sun Q."/>
        </authorList>
    </citation>
    <scope>NUCLEOTIDE SEQUENCE [LARGE SCALE GENOMIC DNA]</scope>
    <source>
        <strain evidence="4 5">NSJ-9</strain>
    </source>
</reference>
<dbReference type="EMBL" id="JACOPG010000001">
    <property type="protein sequence ID" value="MBC5685274.1"/>
    <property type="molecule type" value="Genomic_DNA"/>
</dbReference>
<sequence>MGQVIKVGMADLNICKSPDVLTTIGLGSCIGIALYDPTTKISGLAHIMLPDSTQIRNNSNIAKFADTGIQKLYDDMIKAGANRSKLVAKIAGGAKMFELSNASSPGTNIGEKNAIASRAKLKALGIPLIAEDTGLNFGRTVELYSETGQFLIKSVGRQEKYI</sequence>
<comment type="similarity">
    <text evidence="3">Belongs to the CheD family.</text>
</comment>
<dbReference type="PANTHER" id="PTHR35147">
    <property type="entry name" value="CHEMORECEPTOR GLUTAMINE DEAMIDASE CHED-RELATED"/>
    <property type="match status" value="1"/>
</dbReference>
<protein>
    <recommendedName>
        <fullName evidence="3">Probable chemoreceptor glutamine deamidase CheD</fullName>
        <ecNumber evidence="3">3.5.1.44</ecNumber>
    </recommendedName>
</protein>
<organism evidence="4 5">
    <name type="scientific">Roseburia lenta</name>
    <dbReference type="NCBI Taxonomy" id="2763061"/>
    <lineage>
        <taxon>Bacteria</taxon>
        <taxon>Bacillati</taxon>
        <taxon>Bacillota</taxon>
        <taxon>Clostridia</taxon>
        <taxon>Lachnospirales</taxon>
        <taxon>Lachnospiraceae</taxon>
        <taxon>Roseburia</taxon>
    </lineage>
</organism>
<evidence type="ECO:0000256" key="1">
    <source>
        <dbReference type="ARBA" id="ARBA00022500"/>
    </source>
</evidence>
<dbReference type="Pfam" id="PF03975">
    <property type="entry name" value="CheD"/>
    <property type="match status" value="1"/>
</dbReference>
<evidence type="ECO:0000313" key="4">
    <source>
        <dbReference type="EMBL" id="MBC5685274.1"/>
    </source>
</evidence>
<dbReference type="InterPro" id="IPR005659">
    <property type="entry name" value="Chemorcpt_Glu_NH3ase_CheD"/>
</dbReference>
<dbReference type="InterPro" id="IPR038592">
    <property type="entry name" value="CheD-like_sf"/>
</dbReference>
<gene>
    <name evidence="3" type="primary">cheD</name>
    <name evidence="4" type="ORF">H8R94_01370</name>
</gene>
<comment type="catalytic activity">
    <reaction evidence="3">
        <text>L-glutaminyl-[protein] + H2O = L-glutamyl-[protein] + NH4(+)</text>
        <dbReference type="Rhea" id="RHEA:16441"/>
        <dbReference type="Rhea" id="RHEA-COMP:10207"/>
        <dbReference type="Rhea" id="RHEA-COMP:10208"/>
        <dbReference type="ChEBI" id="CHEBI:15377"/>
        <dbReference type="ChEBI" id="CHEBI:28938"/>
        <dbReference type="ChEBI" id="CHEBI:29973"/>
        <dbReference type="ChEBI" id="CHEBI:30011"/>
        <dbReference type="EC" id="3.5.1.44"/>
    </reaction>
</comment>
<dbReference type="Proteomes" id="UP000643810">
    <property type="component" value="Unassembled WGS sequence"/>
</dbReference>
<keyword evidence="2 3" id="KW-0378">Hydrolase</keyword>
<comment type="caution">
    <text evidence="4">The sequence shown here is derived from an EMBL/GenBank/DDBJ whole genome shotgun (WGS) entry which is preliminary data.</text>
</comment>
<dbReference type="SUPFAM" id="SSF64438">
    <property type="entry name" value="CNF1/YfiH-like putative cysteine hydrolases"/>
    <property type="match status" value="1"/>
</dbReference>
<dbReference type="CDD" id="cd16352">
    <property type="entry name" value="CheD"/>
    <property type="match status" value="1"/>
</dbReference>
<evidence type="ECO:0000256" key="3">
    <source>
        <dbReference type="HAMAP-Rule" id="MF_01440"/>
    </source>
</evidence>
<dbReference type="Gene3D" id="3.30.1330.200">
    <property type="match status" value="1"/>
</dbReference>
<proteinExistence type="inferred from homology"/>
<evidence type="ECO:0000313" key="5">
    <source>
        <dbReference type="Proteomes" id="UP000643810"/>
    </source>
</evidence>
<dbReference type="PANTHER" id="PTHR35147:SF1">
    <property type="entry name" value="CHEMORECEPTOR GLUTAMINE DEAMIDASE CHED-RELATED"/>
    <property type="match status" value="1"/>
</dbReference>
<comment type="function">
    <text evidence="3">Probably deamidates glutamine residues to glutamate on methyl-accepting chemotaxis receptors (MCPs), playing an important role in chemotaxis.</text>
</comment>
<dbReference type="EC" id="3.5.1.44" evidence="3"/>
<keyword evidence="5" id="KW-1185">Reference proteome</keyword>
<dbReference type="RefSeq" id="WP_118281090.1">
    <property type="nucleotide sequence ID" value="NZ_JACOPG010000001.1"/>
</dbReference>
<name>A0ABR7GCW4_9FIRM</name>
<dbReference type="InterPro" id="IPR011324">
    <property type="entry name" value="Cytotoxic_necrot_fac-like_cat"/>
</dbReference>